<dbReference type="PANTHER" id="PTHR30294:SF29">
    <property type="entry name" value="MULTIDRUG ABC TRANSPORTER PERMEASE YBHS-RELATED"/>
    <property type="match status" value="1"/>
</dbReference>
<dbReference type="InterPro" id="IPR051449">
    <property type="entry name" value="ABC-2_transporter_component"/>
</dbReference>
<dbReference type="EMBL" id="JACOQH010000004">
    <property type="protein sequence ID" value="MBC5753790.1"/>
    <property type="molecule type" value="Genomic_DNA"/>
</dbReference>
<evidence type="ECO:0000313" key="10">
    <source>
        <dbReference type="EMBL" id="MBC5753790.1"/>
    </source>
</evidence>
<reference evidence="10 11" key="1">
    <citation type="submission" date="2020-08" db="EMBL/GenBank/DDBJ databases">
        <title>Genome public.</title>
        <authorList>
            <person name="Liu C."/>
            <person name="Sun Q."/>
        </authorList>
    </citation>
    <scope>NUCLEOTIDE SEQUENCE [LARGE SCALE GENOMIC DNA]</scope>
    <source>
        <strain evidence="10 11">BX0805</strain>
    </source>
</reference>
<feature type="transmembrane region" description="Helical" evidence="6">
    <location>
        <begin position="128"/>
        <end position="149"/>
    </location>
</feature>
<keyword evidence="3 6" id="KW-0812">Transmembrane</keyword>
<feature type="transmembrane region" description="Helical" evidence="6">
    <location>
        <begin position="12"/>
        <end position="32"/>
    </location>
</feature>
<protein>
    <submittedName>
        <fullName evidence="10">Gldg family protein</fullName>
    </submittedName>
</protein>
<feature type="domain" description="DUF7088" evidence="9">
    <location>
        <begin position="281"/>
        <end position="346"/>
    </location>
</feature>
<sequence>MAAIFKREFKSYFQSVIGWLFIAVTLCLYGLYFVVYNLSYGYAYISYSLSAITFIFLITVPVLTMRVFAEERNKKTDQLILTSPVSLGKIVFAKFLAMVAVFSIAIAVIALSPLLLKALGSAPLKESYVAILGFWLYGVTCIAIGTFVSSLTESQVISAVITFGLLFLGYMMGGITNLISTSGNILTKILGCYDLTAHLDKFCSGVLDLTGVVYYVSVTILFLFLTAQSIQKRRWSMSRKKIGLGVFSTGMVVFGIAVAVVLNLAVGTLPSTLTQVDVTNEKLYTITKDTKDYLADLKEDVTIYVLSAKSSLESQDTTLSAMLEKYKDASSHISVVYKDPKVYPQFYTNYTDTAPSANSLIVEGANRSKVVDYSDLYETSVDYSTYSQQTTGYDGEGQLTSAIAYVENENMPVVYEITGHGETELSGSFSEALEKANIDVSQLTLLKEDSIPDDAEAVIINGPTSDFSADDAKKVSDYLAAGGKAFITATYTDKELPNFESILAEYQIQLEKGMVVEQDKNSYYQNPFYLLPAIASSEWTSSVSGSYIFAPYCRGIVHPATEEDADISYTDLLTSSATSFAKTDVANMASYDKEDGDVDGPFVIGLEAEKKVDDDNTTKLFVFASTTMFSDDADQMVSGSNAKLFSSCVSSFAGDEDGSSIVIPVKEYDTAKVTVSSMTVILAAVGFVVVLPLVLLGTGIGIWAVRRKK</sequence>
<dbReference type="Pfam" id="PF09822">
    <property type="entry name" value="ABC_transp_aux"/>
    <property type="match status" value="1"/>
</dbReference>
<evidence type="ECO:0000259" key="9">
    <source>
        <dbReference type="Pfam" id="PF23357"/>
    </source>
</evidence>
<feature type="transmembrane region" description="Helical" evidence="6">
    <location>
        <begin position="90"/>
        <end position="116"/>
    </location>
</feature>
<dbReference type="RefSeq" id="WP_186982044.1">
    <property type="nucleotide sequence ID" value="NZ_JACOQH010000004.1"/>
</dbReference>
<feature type="domain" description="ABC-2 type transporter transmembrane" evidence="8">
    <location>
        <begin position="41"/>
        <end position="186"/>
    </location>
</feature>
<accession>A0ABR7IA80</accession>
<comment type="caution">
    <text evidence="10">The sequence shown here is derived from an EMBL/GenBank/DDBJ whole genome shotgun (WGS) entry which is preliminary data.</text>
</comment>
<feature type="transmembrane region" description="Helical" evidence="6">
    <location>
        <begin position="242"/>
        <end position="266"/>
    </location>
</feature>
<comment type="subcellular location">
    <subcellularLocation>
        <location evidence="1">Cell membrane</location>
        <topology evidence="1">Multi-pass membrane protein</topology>
    </subcellularLocation>
</comment>
<evidence type="ECO:0000256" key="2">
    <source>
        <dbReference type="ARBA" id="ARBA00022475"/>
    </source>
</evidence>
<dbReference type="InterPro" id="IPR019196">
    <property type="entry name" value="ABC_transp_unknown"/>
</dbReference>
<feature type="transmembrane region" description="Helical" evidence="6">
    <location>
        <begin position="156"/>
        <end position="179"/>
    </location>
</feature>
<evidence type="ECO:0000259" key="7">
    <source>
        <dbReference type="Pfam" id="PF09822"/>
    </source>
</evidence>
<feature type="transmembrane region" description="Helical" evidence="6">
    <location>
        <begin position="44"/>
        <end position="69"/>
    </location>
</feature>
<evidence type="ECO:0000313" key="11">
    <source>
        <dbReference type="Proteomes" id="UP000621540"/>
    </source>
</evidence>
<evidence type="ECO:0000256" key="6">
    <source>
        <dbReference type="SAM" id="Phobius"/>
    </source>
</evidence>
<dbReference type="Pfam" id="PF23357">
    <property type="entry name" value="DUF7088"/>
    <property type="match status" value="1"/>
</dbReference>
<dbReference type="InterPro" id="IPR013525">
    <property type="entry name" value="ABC2_TM"/>
</dbReference>
<keyword evidence="4 6" id="KW-1133">Transmembrane helix</keyword>
<evidence type="ECO:0000256" key="1">
    <source>
        <dbReference type="ARBA" id="ARBA00004651"/>
    </source>
</evidence>
<evidence type="ECO:0000256" key="3">
    <source>
        <dbReference type="ARBA" id="ARBA00022692"/>
    </source>
</evidence>
<evidence type="ECO:0000259" key="8">
    <source>
        <dbReference type="Pfam" id="PF12698"/>
    </source>
</evidence>
<name>A0ABR7IA80_9FIRM</name>
<organism evidence="10 11">
    <name type="scientific">Roseburia yibonii</name>
    <dbReference type="NCBI Taxonomy" id="2763063"/>
    <lineage>
        <taxon>Bacteria</taxon>
        <taxon>Bacillati</taxon>
        <taxon>Bacillota</taxon>
        <taxon>Clostridia</taxon>
        <taxon>Lachnospirales</taxon>
        <taxon>Lachnospiraceae</taxon>
        <taxon>Roseburia</taxon>
    </lineage>
</organism>
<dbReference type="InterPro" id="IPR055396">
    <property type="entry name" value="DUF7088"/>
</dbReference>
<dbReference type="Pfam" id="PF12698">
    <property type="entry name" value="ABC2_membrane_3"/>
    <property type="match status" value="1"/>
</dbReference>
<dbReference type="PANTHER" id="PTHR30294">
    <property type="entry name" value="MEMBRANE COMPONENT OF ABC TRANSPORTER YHHJ-RELATED"/>
    <property type="match status" value="1"/>
</dbReference>
<dbReference type="Proteomes" id="UP000621540">
    <property type="component" value="Unassembled WGS sequence"/>
</dbReference>
<keyword evidence="2" id="KW-1003">Cell membrane</keyword>
<proteinExistence type="predicted"/>
<keyword evidence="11" id="KW-1185">Reference proteome</keyword>
<keyword evidence="5 6" id="KW-0472">Membrane</keyword>
<feature type="transmembrane region" description="Helical" evidence="6">
    <location>
        <begin position="680"/>
        <end position="705"/>
    </location>
</feature>
<feature type="domain" description="ABC-type uncharacterised transport system" evidence="7">
    <location>
        <begin position="412"/>
        <end position="633"/>
    </location>
</feature>
<evidence type="ECO:0000256" key="4">
    <source>
        <dbReference type="ARBA" id="ARBA00022989"/>
    </source>
</evidence>
<gene>
    <name evidence="10" type="ORF">H8Z76_07070</name>
</gene>
<evidence type="ECO:0000256" key="5">
    <source>
        <dbReference type="ARBA" id="ARBA00023136"/>
    </source>
</evidence>
<feature type="transmembrane region" description="Helical" evidence="6">
    <location>
        <begin position="212"/>
        <end position="230"/>
    </location>
</feature>